<protein>
    <recommendedName>
        <fullName evidence="4">Pectinesterase inhibitor domain-containing protein</fullName>
    </recommendedName>
</protein>
<evidence type="ECO:0008006" key="4">
    <source>
        <dbReference type="Google" id="ProtNLM"/>
    </source>
</evidence>
<feature type="chain" id="PRO_5002354097" description="Pectinesterase inhibitor domain-containing protein" evidence="1">
    <location>
        <begin position="26"/>
        <end position="215"/>
    </location>
</feature>
<evidence type="ECO:0000313" key="3">
    <source>
        <dbReference type="Proteomes" id="UP000026961"/>
    </source>
</evidence>
<keyword evidence="1" id="KW-0732">Signal</keyword>
<dbReference type="HOGENOM" id="CLU_086824_1_0_1"/>
<reference evidence="2" key="2">
    <citation type="submission" date="2018-05" db="EMBL/GenBank/DDBJ databases">
        <title>OgluRS3 (Oryza glumaepatula Reference Sequence Version 3).</title>
        <authorList>
            <person name="Zhang J."/>
            <person name="Kudrna D."/>
            <person name="Lee S."/>
            <person name="Talag J."/>
            <person name="Welchert J."/>
            <person name="Wing R.A."/>
        </authorList>
    </citation>
    <scope>NUCLEOTIDE SEQUENCE [LARGE SCALE GENOMIC DNA]</scope>
</reference>
<sequence>MTAVLLQVVLIAINAGSLSPPCATAAKDWVKLSLELPPRTPPGQEPSPAAYQFSRTICRIPKDPIYKICCFGELLPYAESFQDNQMKATQVATIILLTKIQALDREVGAVRSRGIRDKNIDDCTSFFGIGSSNSESTNSVLAALDRLAAAGKGRRKKEDVETVLKWTKNLETQYNGATSKCKLGDLFKYCDMVPTVKEIDAATTIAIDLLNAIKL</sequence>
<keyword evidence="3" id="KW-1185">Reference proteome</keyword>
<dbReference type="EnsemblPlants" id="OGLUM08G10270.1">
    <property type="protein sequence ID" value="OGLUM08G10270.1"/>
    <property type="gene ID" value="OGLUM08G10270"/>
</dbReference>
<feature type="signal peptide" evidence="1">
    <location>
        <begin position="1"/>
        <end position="25"/>
    </location>
</feature>
<dbReference type="Gramene" id="OGLUM08G10270.1">
    <property type="protein sequence ID" value="OGLUM08G10270.1"/>
    <property type="gene ID" value="OGLUM08G10270"/>
</dbReference>
<dbReference type="Proteomes" id="UP000026961">
    <property type="component" value="Chromosome 8"/>
</dbReference>
<evidence type="ECO:0000256" key="1">
    <source>
        <dbReference type="SAM" id="SignalP"/>
    </source>
</evidence>
<dbReference type="AlphaFoldDB" id="A0A0E0ATI0"/>
<evidence type="ECO:0000313" key="2">
    <source>
        <dbReference type="EnsemblPlants" id="OGLUM08G10270.1"/>
    </source>
</evidence>
<proteinExistence type="predicted"/>
<name>A0A0E0ATI0_9ORYZ</name>
<organism evidence="2">
    <name type="scientific">Oryza glumipatula</name>
    <dbReference type="NCBI Taxonomy" id="40148"/>
    <lineage>
        <taxon>Eukaryota</taxon>
        <taxon>Viridiplantae</taxon>
        <taxon>Streptophyta</taxon>
        <taxon>Embryophyta</taxon>
        <taxon>Tracheophyta</taxon>
        <taxon>Spermatophyta</taxon>
        <taxon>Magnoliopsida</taxon>
        <taxon>Liliopsida</taxon>
        <taxon>Poales</taxon>
        <taxon>Poaceae</taxon>
        <taxon>BOP clade</taxon>
        <taxon>Oryzoideae</taxon>
        <taxon>Oryzeae</taxon>
        <taxon>Oryzinae</taxon>
        <taxon>Oryza</taxon>
    </lineage>
</organism>
<accession>A0A0E0ATI0</accession>
<reference evidence="2" key="1">
    <citation type="submission" date="2015-04" db="UniProtKB">
        <authorList>
            <consortium name="EnsemblPlants"/>
        </authorList>
    </citation>
    <scope>IDENTIFICATION</scope>
</reference>